<dbReference type="PANTHER" id="PTHR41252:SF1">
    <property type="entry name" value="BLR2505 PROTEIN"/>
    <property type="match status" value="1"/>
</dbReference>
<dbReference type="GO" id="GO:0016853">
    <property type="term" value="F:isomerase activity"/>
    <property type="evidence" value="ECO:0007669"/>
    <property type="project" value="UniProtKB-KW"/>
</dbReference>
<protein>
    <submittedName>
        <fullName evidence="1">Ketosteroid isomerase</fullName>
    </submittedName>
</protein>
<reference evidence="2" key="1">
    <citation type="submission" date="2018-11" db="EMBL/GenBank/DDBJ databases">
        <title>Phylogenetic, genomic, and biogeographic characterization of a novel and ubiquitous marine invertebrate-associated Rickettsiales parasite, Candidatus Marinoinvertebrata rohwerii, gen. nov., sp. nov.</title>
        <authorList>
            <person name="Klinges J.G."/>
            <person name="Rosales S.M."/>
            <person name="Mcminds R."/>
            <person name="Shaver E.C."/>
            <person name="Shantz A."/>
            <person name="Peters E.C."/>
            <person name="Burkepile D.E."/>
            <person name="Silliman B.R."/>
            <person name="Vega Thurber R.L."/>
        </authorList>
    </citation>
    <scope>NUCLEOTIDE SEQUENCE [LARGE SCALE GENOMIC DNA]</scope>
    <source>
        <strain evidence="2">a_cerv_44</strain>
    </source>
</reference>
<keyword evidence="1" id="KW-0413">Isomerase</keyword>
<evidence type="ECO:0000313" key="2">
    <source>
        <dbReference type="Proteomes" id="UP000279470"/>
    </source>
</evidence>
<comment type="caution">
    <text evidence="1">The sequence shown here is derived from an EMBL/GenBank/DDBJ whole genome shotgun (WGS) entry which is preliminary data.</text>
</comment>
<proteinExistence type="predicted"/>
<dbReference type="InterPro" id="IPR032710">
    <property type="entry name" value="NTF2-like_dom_sf"/>
</dbReference>
<dbReference type="Gene3D" id="3.10.450.50">
    <property type="match status" value="1"/>
</dbReference>
<dbReference type="Proteomes" id="UP000279470">
    <property type="component" value="Unassembled WGS sequence"/>
</dbReference>
<sequence length="133" mass="15379">MINYQNIKDLFSNLENNNSAEFFKNVADNVEWKVMGQHPLGGLYNSKESFLESTFHRLNKILKDGVILKVNDIFIDERKNVAIVEMDSISIAKDGKPFDNIYCWIVHFNDQVITKVHAYVDSALVKQLIEENE</sequence>
<accession>A0A429XW97</accession>
<dbReference type="PANTHER" id="PTHR41252">
    <property type="entry name" value="BLR2505 PROTEIN"/>
    <property type="match status" value="1"/>
</dbReference>
<name>A0A429XW97_9RICK</name>
<dbReference type="RefSeq" id="WP_126044136.1">
    <property type="nucleotide sequence ID" value="NZ_RXFM01000001.1"/>
</dbReference>
<dbReference type="AlphaFoldDB" id="A0A429XW97"/>
<keyword evidence="2" id="KW-1185">Reference proteome</keyword>
<organism evidence="1 2">
    <name type="scientific">Candidatus Aquarickettsia rohweri</name>
    <dbReference type="NCBI Taxonomy" id="2602574"/>
    <lineage>
        <taxon>Bacteria</taxon>
        <taxon>Pseudomonadati</taxon>
        <taxon>Pseudomonadota</taxon>
        <taxon>Alphaproteobacteria</taxon>
        <taxon>Rickettsiales</taxon>
        <taxon>Candidatus Midichloriaceae</taxon>
        <taxon>Candidatus Aquarickettsia</taxon>
    </lineage>
</organism>
<gene>
    <name evidence="1" type="ORF">EIC27_00105</name>
</gene>
<dbReference type="SUPFAM" id="SSF54427">
    <property type="entry name" value="NTF2-like"/>
    <property type="match status" value="1"/>
</dbReference>
<dbReference type="OrthoDB" id="6657864at2"/>
<evidence type="ECO:0000313" key="1">
    <source>
        <dbReference type="EMBL" id="RST72647.1"/>
    </source>
</evidence>
<dbReference type="EMBL" id="RXFM01000001">
    <property type="protein sequence ID" value="RST72647.1"/>
    <property type="molecule type" value="Genomic_DNA"/>
</dbReference>